<dbReference type="PANTHER" id="PTHR48070">
    <property type="entry name" value="ESTERASE OVCA2"/>
    <property type="match status" value="1"/>
</dbReference>
<reference evidence="3" key="2">
    <citation type="submission" date="2020-02" db="EMBL/GenBank/DDBJ databases">
        <authorList>
            <person name="Gilchrist C.L.M."/>
            <person name="Chooi Y.-H."/>
        </authorList>
    </citation>
    <scope>NUCLEOTIDE SEQUENCE</scope>
    <source>
        <strain evidence="3">MST-FP2251</strain>
    </source>
</reference>
<evidence type="ECO:0000259" key="2">
    <source>
        <dbReference type="Pfam" id="PF03959"/>
    </source>
</evidence>
<reference evidence="3" key="1">
    <citation type="journal article" date="2019" name="Beilstein J. Org. Chem.">
        <title>Nanangenines: drimane sesquiterpenoids as the dominant metabolite cohort of a novel Australian fungus, Aspergillus nanangensis.</title>
        <authorList>
            <person name="Lacey H.J."/>
            <person name="Gilchrist C.L.M."/>
            <person name="Crombie A."/>
            <person name="Kalaitzis J.A."/>
            <person name="Vuong D."/>
            <person name="Rutledge P.J."/>
            <person name="Turner P."/>
            <person name="Pitt J.I."/>
            <person name="Lacey E."/>
            <person name="Chooi Y.H."/>
            <person name="Piggott A.M."/>
        </authorList>
    </citation>
    <scope>NUCLEOTIDE SEQUENCE</scope>
    <source>
        <strain evidence="3">MST-FP2251</strain>
    </source>
</reference>
<dbReference type="GO" id="GO:0005737">
    <property type="term" value="C:cytoplasm"/>
    <property type="evidence" value="ECO:0007669"/>
    <property type="project" value="TreeGrafter"/>
</dbReference>
<keyword evidence="1" id="KW-0378">Hydrolase</keyword>
<dbReference type="EMBL" id="VCAU01000002">
    <property type="protein sequence ID" value="KAF9894790.1"/>
    <property type="molecule type" value="Genomic_DNA"/>
</dbReference>
<evidence type="ECO:0000313" key="3">
    <source>
        <dbReference type="EMBL" id="KAF9894790.1"/>
    </source>
</evidence>
<dbReference type="Pfam" id="PF03959">
    <property type="entry name" value="FSH1"/>
    <property type="match status" value="1"/>
</dbReference>
<dbReference type="Gene3D" id="3.40.50.1820">
    <property type="entry name" value="alpha/beta hydrolase"/>
    <property type="match status" value="1"/>
</dbReference>
<accession>A0AAD4GZI4</accession>
<dbReference type="SUPFAM" id="SSF53474">
    <property type="entry name" value="alpha/beta-Hydrolases"/>
    <property type="match status" value="1"/>
</dbReference>
<protein>
    <submittedName>
        <fullName evidence="3">Ovarian cancer-associated protein 2</fullName>
    </submittedName>
</protein>
<gene>
    <name evidence="3" type="primary">OVCA2_1</name>
    <name evidence="3" type="ORF">FE257_004411</name>
</gene>
<evidence type="ECO:0000313" key="4">
    <source>
        <dbReference type="Proteomes" id="UP001194746"/>
    </source>
</evidence>
<dbReference type="PANTHER" id="PTHR48070:SF6">
    <property type="entry name" value="ESTERASE OVCA2"/>
    <property type="match status" value="1"/>
</dbReference>
<dbReference type="GO" id="GO:0016787">
    <property type="term" value="F:hydrolase activity"/>
    <property type="evidence" value="ECO:0007669"/>
    <property type="project" value="UniProtKB-KW"/>
</dbReference>
<comment type="caution">
    <text evidence="3">The sequence shown here is derived from an EMBL/GenBank/DDBJ whole genome shotgun (WGS) entry which is preliminary data.</text>
</comment>
<keyword evidence="4" id="KW-1185">Reference proteome</keyword>
<feature type="domain" description="Serine hydrolase" evidence="2">
    <location>
        <begin position="53"/>
        <end position="233"/>
    </location>
</feature>
<sequence>MAHYSHPNAPRSTLLSNDDLPFAVTPVLMLLDPVADGGVYTRAMPSHVNNPILKVLMLHEDHGSSGARMYFKTSRLQPQIRELVGERMKKNVGFYFPDAPLLPDGFGDDNFAWGLGGYRVDRIPCLDQSIEYLLGYMAHHGPFDGVIGSSAGSTLAVALAALLERPGRCADLFLTSSTTPRSASSSATVASSWKIPSTSVSTILRFALGAVHFVTASTISWWGGHHIPRQRKTDNPARDFVGRALMDEVVLHTQETARVVEEREKKSTSGINADASDWVDI</sequence>
<dbReference type="Proteomes" id="UP001194746">
    <property type="component" value="Unassembled WGS sequence"/>
</dbReference>
<dbReference type="InterPro" id="IPR029058">
    <property type="entry name" value="AB_hydrolase_fold"/>
</dbReference>
<name>A0AAD4GZI4_ASPNN</name>
<dbReference type="AlphaFoldDB" id="A0AAD4GZI4"/>
<evidence type="ECO:0000256" key="1">
    <source>
        <dbReference type="ARBA" id="ARBA00022801"/>
    </source>
</evidence>
<organism evidence="3 4">
    <name type="scientific">Aspergillus nanangensis</name>
    <dbReference type="NCBI Taxonomy" id="2582783"/>
    <lineage>
        <taxon>Eukaryota</taxon>
        <taxon>Fungi</taxon>
        <taxon>Dikarya</taxon>
        <taxon>Ascomycota</taxon>
        <taxon>Pezizomycotina</taxon>
        <taxon>Eurotiomycetes</taxon>
        <taxon>Eurotiomycetidae</taxon>
        <taxon>Eurotiales</taxon>
        <taxon>Aspergillaceae</taxon>
        <taxon>Aspergillus</taxon>
        <taxon>Aspergillus subgen. Circumdati</taxon>
    </lineage>
</organism>
<dbReference type="InterPro" id="IPR050593">
    <property type="entry name" value="LovG"/>
</dbReference>
<dbReference type="GO" id="GO:0005634">
    <property type="term" value="C:nucleus"/>
    <property type="evidence" value="ECO:0007669"/>
    <property type="project" value="TreeGrafter"/>
</dbReference>
<dbReference type="InterPro" id="IPR005645">
    <property type="entry name" value="FSH-like_dom"/>
</dbReference>
<proteinExistence type="predicted"/>